<accession>A0AAD2D8F2</accession>
<evidence type="ECO:0000313" key="7">
    <source>
        <dbReference type="EMBL" id="CAI2383436.1"/>
    </source>
</evidence>
<dbReference type="PROSITE" id="PS00108">
    <property type="entry name" value="PROTEIN_KINASE_ST"/>
    <property type="match status" value="1"/>
</dbReference>
<dbReference type="SMART" id="SM00220">
    <property type="entry name" value="S_TKc"/>
    <property type="match status" value="1"/>
</dbReference>
<dbReference type="InterPro" id="IPR011009">
    <property type="entry name" value="Kinase-like_dom_sf"/>
</dbReference>
<organism evidence="7 8">
    <name type="scientific">Euplotes crassus</name>
    <dbReference type="NCBI Taxonomy" id="5936"/>
    <lineage>
        <taxon>Eukaryota</taxon>
        <taxon>Sar</taxon>
        <taxon>Alveolata</taxon>
        <taxon>Ciliophora</taxon>
        <taxon>Intramacronucleata</taxon>
        <taxon>Spirotrichea</taxon>
        <taxon>Hypotrichia</taxon>
        <taxon>Euplotida</taxon>
        <taxon>Euplotidae</taxon>
        <taxon>Moneuplotes</taxon>
    </lineage>
</organism>
<proteinExistence type="predicted"/>
<dbReference type="PANTHER" id="PTHR48016">
    <property type="entry name" value="MAP KINASE KINASE KINASE SSK2-RELATED-RELATED"/>
    <property type="match status" value="1"/>
</dbReference>
<dbReference type="PROSITE" id="PS50011">
    <property type="entry name" value="PROTEIN_KINASE_DOM"/>
    <property type="match status" value="1"/>
</dbReference>
<dbReference type="PANTHER" id="PTHR48016:SF56">
    <property type="entry name" value="MAPKK KINASE"/>
    <property type="match status" value="1"/>
</dbReference>
<dbReference type="GO" id="GO:0004672">
    <property type="term" value="F:protein kinase activity"/>
    <property type="evidence" value="ECO:0007669"/>
    <property type="project" value="InterPro"/>
</dbReference>
<evidence type="ECO:0000256" key="1">
    <source>
        <dbReference type="ARBA" id="ARBA00022679"/>
    </source>
</evidence>
<feature type="domain" description="Protein kinase" evidence="6">
    <location>
        <begin position="166"/>
        <end position="439"/>
    </location>
</feature>
<keyword evidence="3" id="KW-0418">Kinase</keyword>
<dbReference type="InterPro" id="IPR050538">
    <property type="entry name" value="MAP_kinase_kinase_kinase"/>
</dbReference>
<keyword evidence="4" id="KW-0067">ATP-binding</keyword>
<sequence length="608" mass="68789">MGANSCCTKQNIKDKSDVEATPSRSVKSSRIAIHKKIYEKIAAEHKKEDGGELKNLDSNANFNDFNLQKNLQKLTRNVKMFKGKNTEKEKEEPPRERLPPIGQGDSTKTLNETPKLTLNNEESEKEAQEDEEGSVSMEEEEFKGRQSRDIGISEESKEYSDSEKEYDLGNVITLNQTGKISRALHFNTAKLIIVRTLEYSSLSDEQISARLDYIKENLDLLKEITSPNIIEYICADSDLEACTINVGMEFVPGGSLQNILKYFGTFKEKLAKIYIIQILDGLCSLHNNGFLHGDLKLSNVLVDDVGIVKLADFAFLKQTFLLEQPDEPPEAFRSIITPLLNSEGNVTPEMCKHDFYEPDPSYDIWCLGLVLYEMLAGRPLFSIFENREEKLHEFLRELEEPPSIDLKCSKICLDFIYRCLSPDQTKRATASDLLKHPFLSITKEERRESQDTSNFISFFSIVASQASNNPDQHMPNLGMSVDRSANNLYDSSSNPIINRAMRKPLISEKLTREGSTGNGPQLDLRVSTSVYNKLHNKEGKKSILSTGGINFEVLSQMSENFNLGDYTNNSIHESMENIQTGINKRKSSKFQSGNKLFLILRKLREAPN</sequence>
<feature type="region of interest" description="Disordered" evidence="5">
    <location>
        <begin position="1"/>
        <end position="28"/>
    </location>
</feature>
<feature type="compositionally biased region" description="Basic and acidic residues" evidence="5">
    <location>
        <begin position="84"/>
        <end position="98"/>
    </location>
</feature>
<feature type="compositionally biased region" description="Acidic residues" evidence="5">
    <location>
        <begin position="121"/>
        <end position="141"/>
    </location>
</feature>
<gene>
    <name evidence="7" type="ORF">ECRASSUSDP1_LOCUS24935</name>
</gene>
<evidence type="ECO:0000313" key="8">
    <source>
        <dbReference type="Proteomes" id="UP001295684"/>
    </source>
</evidence>
<dbReference type="InterPro" id="IPR000719">
    <property type="entry name" value="Prot_kinase_dom"/>
</dbReference>
<feature type="compositionally biased region" description="Polar residues" evidence="5">
    <location>
        <begin position="1"/>
        <end position="10"/>
    </location>
</feature>
<keyword evidence="8" id="KW-1185">Reference proteome</keyword>
<dbReference type="EMBL" id="CAMPGE010025699">
    <property type="protein sequence ID" value="CAI2383436.1"/>
    <property type="molecule type" value="Genomic_DNA"/>
</dbReference>
<evidence type="ECO:0000256" key="2">
    <source>
        <dbReference type="ARBA" id="ARBA00022741"/>
    </source>
</evidence>
<keyword evidence="1" id="KW-0808">Transferase</keyword>
<evidence type="ECO:0000256" key="5">
    <source>
        <dbReference type="SAM" id="MobiDB-lite"/>
    </source>
</evidence>
<comment type="caution">
    <text evidence="7">The sequence shown here is derived from an EMBL/GenBank/DDBJ whole genome shotgun (WGS) entry which is preliminary data.</text>
</comment>
<reference evidence="7" key="1">
    <citation type="submission" date="2023-07" db="EMBL/GenBank/DDBJ databases">
        <authorList>
            <consortium name="AG Swart"/>
            <person name="Singh M."/>
            <person name="Singh A."/>
            <person name="Seah K."/>
            <person name="Emmerich C."/>
        </authorList>
    </citation>
    <scope>NUCLEOTIDE SEQUENCE</scope>
    <source>
        <strain evidence="7">DP1</strain>
    </source>
</reference>
<protein>
    <recommendedName>
        <fullName evidence="6">Protein kinase domain-containing protein</fullName>
    </recommendedName>
</protein>
<dbReference type="AlphaFoldDB" id="A0AAD2D8F2"/>
<keyword evidence="2" id="KW-0547">Nucleotide-binding</keyword>
<dbReference type="SUPFAM" id="SSF56112">
    <property type="entry name" value="Protein kinase-like (PK-like)"/>
    <property type="match status" value="1"/>
</dbReference>
<dbReference type="Pfam" id="PF00069">
    <property type="entry name" value="Pkinase"/>
    <property type="match status" value="1"/>
</dbReference>
<evidence type="ECO:0000256" key="4">
    <source>
        <dbReference type="ARBA" id="ARBA00022840"/>
    </source>
</evidence>
<feature type="region of interest" description="Disordered" evidence="5">
    <location>
        <begin position="81"/>
        <end position="164"/>
    </location>
</feature>
<evidence type="ECO:0000259" key="6">
    <source>
        <dbReference type="PROSITE" id="PS50011"/>
    </source>
</evidence>
<dbReference type="InterPro" id="IPR008271">
    <property type="entry name" value="Ser/Thr_kinase_AS"/>
</dbReference>
<feature type="compositionally biased region" description="Basic and acidic residues" evidence="5">
    <location>
        <begin position="154"/>
        <end position="164"/>
    </location>
</feature>
<evidence type="ECO:0000256" key="3">
    <source>
        <dbReference type="ARBA" id="ARBA00022777"/>
    </source>
</evidence>
<feature type="compositionally biased region" description="Polar residues" evidence="5">
    <location>
        <begin position="104"/>
        <end position="120"/>
    </location>
</feature>
<name>A0AAD2D8F2_EUPCR</name>
<dbReference type="Gene3D" id="1.10.510.10">
    <property type="entry name" value="Transferase(Phosphotransferase) domain 1"/>
    <property type="match status" value="1"/>
</dbReference>
<dbReference type="GO" id="GO:0005524">
    <property type="term" value="F:ATP binding"/>
    <property type="evidence" value="ECO:0007669"/>
    <property type="project" value="UniProtKB-KW"/>
</dbReference>
<dbReference type="Proteomes" id="UP001295684">
    <property type="component" value="Unassembled WGS sequence"/>
</dbReference>